<comment type="caution">
    <text evidence="1">The sequence shown here is derived from an EMBL/GenBank/DDBJ whole genome shotgun (WGS) entry which is preliminary data.</text>
</comment>
<accession>A0A0F9PDK7</accession>
<dbReference type="EMBL" id="LAZR01003048">
    <property type="protein sequence ID" value="KKN22567.1"/>
    <property type="molecule type" value="Genomic_DNA"/>
</dbReference>
<sequence>MKHRVQSDLEDAHFTDTVRAFKTSAGHLFQAGAGAPSATLTGVGNAPGGLYIDTTNKSLYANEGTKASATWTQIAAGGDIDLADNVSIKFGTDDDAVMTWDGSNLTILPLTDDTGAFHIGDGTTDMDFKWFGASTAAYCELNVGDVAANFVALPVTLSGTTATALTLSGVNATSGILFSGTIDRCLDFGTLTVGTTTDGVLMRAGTGIGASGLAFGTASMRAFALYLRYTATSGTFKGMRLRCIADPSSGAASMDNFHCQTSVIASKNATTLNGGFFEIIPKGTNVIDFARCILTNVDSAAAVTFTTGLVNMHIRTHTRGDETMSGVDEMLRIENEAVGGNGRQMDSWISIKTTTLSGGIKGAAYLIDAGTATDVCGTALFRFGDDGVVASDASEISATSAGWLKIVVGTSTRYINLYSGSPS</sequence>
<organism evidence="1">
    <name type="scientific">marine sediment metagenome</name>
    <dbReference type="NCBI Taxonomy" id="412755"/>
    <lineage>
        <taxon>unclassified sequences</taxon>
        <taxon>metagenomes</taxon>
        <taxon>ecological metagenomes</taxon>
    </lineage>
</organism>
<name>A0A0F9PDK7_9ZZZZ</name>
<evidence type="ECO:0000313" key="1">
    <source>
        <dbReference type="EMBL" id="KKN22567.1"/>
    </source>
</evidence>
<reference evidence="1" key="1">
    <citation type="journal article" date="2015" name="Nature">
        <title>Complex archaea that bridge the gap between prokaryotes and eukaryotes.</title>
        <authorList>
            <person name="Spang A."/>
            <person name="Saw J.H."/>
            <person name="Jorgensen S.L."/>
            <person name="Zaremba-Niedzwiedzka K."/>
            <person name="Martijn J."/>
            <person name="Lind A.E."/>
            <person name="van Eijk R."/>
            <person name="Schleper C."/>
            <person name="Guy L."/>
            <person name="Ettema T.J."/>
        </authorList>
    </citation>
    <scope>NUCLEOTIDE SEQUENCE</scope>
</reference>
<evidence type="ECO:0008006" key="2">
    <source>
        <dbReference type="Google" id="ProtNLM"/>
    </source>
</evidence>
<dbReference type="AlphaFoldDB" id="A0A0F9PDK7"/>
<proteinExistence type="predicted"/>
<gene>
    <name evidence="1" type="ORF">LCGC14_0913700</name>
</gene>
<protein>
    <recommendedName>
        <fullName evidence="2">Major tropism determinant N-terminal domain-containing protein</fullName>
    </recommendedName>
</protein>